<evidence type="ECO:0000313" key="2">
    <source>
        <dbReference type="EMBL" id="KKM16604.1"/>
    </source>
</evidence>
<name>A0A0F9IA78_9ZZZZ</name>
<dbReference type="AlphaFoldDB" id="A0A0F9IA78"/>
<feature type="compositionally biased region" description="Acidic residues" evidence="1">
    <location>
        <begin position="127"/>
        <end position="137"/>
    </location>
</feature>
<organism evidence="2">
    <name type="scientific">marine sediment metagenome</name>
    <dbReference type="NCBI Taxonomy" id="412755"/>
    <lineage>
        <taxon>unclassified sequences</taxon>
        <taxon>metagenomes</taxon>
        <taxon>ecological metagenomes</taxon>
    </lineage>
</organism>
<comment type="caution">
    <text evidence="2">The sequence shown here is derived from an EMBL/GenBank/DDBJ whole genome shotgun (WGS) entry which is preliminary data.</text>
</comment>
<reference evidence="2" key="1">
    <citation type="journal article" date="2015" name="Nature">
        <title>Complex archaea that bridge the gap between prokaryotes and eukaryotes.</title>
        <authorList>
            <person name="Spang A."/>
            <person name="Saw J.H."/>
            <person name="Jorgensen S.L."/>
            <person name="Zaremba-Niedzwiedzka K."/>
            <person name="Martijn J."/>
            <person name="Lind A.E."/>
            <person name="van Eijk R."/>
            <person name="Schleper C."/>
            <person name="Guy L."/>
            <person name="Ettema T.J."/>
        </authorList>
    </citation>
    <scope>NUCLEOTIDE SEQUENCE</scope>
</reference>
<feature type="region of interest" description="Disordered" evidence="1">
    <location>
        <begin position="119"/>
        <end position="138"/>
    </location>
</feature>
<feature type="non-terminal residue" evidence="2">
    <location>
        <position position="1"/>
    </location>
</feature>
<gene>
    <name evidence="2" type="ORF">LCGC14_1684220</name>
</gene>
<dbReference type="EMBL" id="LAZR01014638">
    <property type="protein sequence ID" value="KKM16604.1"/>
    <property type="molecule type" value="Genomic_DNA"/>
</dbReference>
<evidence type="ECO:0000256" key="1">
    <source>
        <dbReference type="SAM" id="MobiDB-lite"/>
    </source>
</evidence>
<protein>
    <submittedName>
        <fullName evidence="2">Uncharacterized protein</fullName>
    </submittedName>
</protein>
<accession>A0A0F9IA78</accession>
<proteinExistence type="predicted"/>
<sequence length="208" mass="22958">PCVLEEDITLSLSSTFAPLISGGMPNIAKLLAALIGGIFDKNIPVGFKQFGYQLWQNTDPVSFSATVAFYMSYNARVEVYNPTIELMKLPLPTEIGERGGLKAPGPTIFSLIKKEGLARKESKPGSEESEEKFDEDAEGTRTLWDIESGDQLSLSIGKILYLPNVIVKKAEPTFSTETDEFDYPIWSKVRLDISSVEIATTDMIGRRV</sequence>